<evidence type="ECO:0000256" key="11">
    <source>
        <dbReference type="ARBA" id="ARBA00022927"/>
    </source>
</evidence>
<dbReference type="GO" id="GO:0005778">
    <property type="term" value="C:peroxisomal membrane"/>
    <property type="evidence" value="ECO:0007669"/>
    <property type="project" value="UniProtKB-SubCell"/>
</dbReference>
<dbReference type="InterPro" id="IPR006845">
    <property type="entry name" value="Pex_N"/>
</dbReference>
<evidence type="ECO:0000256" key="12">
    <source>
        <dbReference type="ARBA" id="ARBA00022989"/>
    </source>
</evidence>
<name>A0A0B2V760_TOXCA</name>
<evidence type="ECO:0000256" key="3">
    <source>
        <dbReference type="ARBA" id="ARBA00008704"/>
    </source>
</evidence>
<evidence type="ECO:0000256" key="4">
    <source>
        <dbReference type="ARBA" id="ARBA00022448"/>
    </source>
</evidence>
<dbReference type="OrthoDB" id="1701437at2759"/>
<reference evidence="19 20" key="1">
    <citation type="submission" date="2014-11" db="EMBL/GenBank/DDBJ databases">
        <title>Genetic blueprint of the zoonotic pathogen Toxocara canis.</title>
        <authorList>
            <person name="Zhu X.-Q."/>
            <person name="Korhonen P.K."/>
            <person name="Cai H."/>
            <person name="Young N.D."/>
            <person name="Nejsum P."/>
            <person name="von Samson-Himmelstjerna G."/>
            <person name="Boag P.R."/>
            <person name="Tan P."/>
            <person name="Li Q."/>
            <person name="Min J."/>
            <person name="Yang Y."/>
            <person name="Wang X."/>
            <person name="Fang X."/>
            <person name="Hall R.S."/>
            <person name="Hofmann A."/>
            <person name="Sternberg P.W."/>
            <person name="Jex A.R."/>
            <person name="Gasser R.B."/>
        </authorList>
    </citation>
    <scope>NUCLEOTIDE SEQUENCE [LARGE SCALE GENOMIC DNA]</scope>
    <source>
        <strain evidence="19">PN_DK_2014</strain>
    </source>
</reference>
<dbReference type="GO" id="GO:0016558">
    <property type="term" value="P:protein import into peroxisome matrix"/>
    <property type="evidence" value="ECO:0007669"/>
    <property type="project" value="InterPro"/>
</dbReference>
<evidence type="ECO:0000256" key="9">
    <source>
        <dbReference type="ARBA" id="ARBA00022786"/>
    </source>
</evidence>
<comment type="pathway">
    <text evidence="2">Protein modification; protein ubiquitination.</text>
</comment>
<evidence type="ECO:0000256" key="15">
    <source>
        <dbReference type="ARBA" id="ARBA00032511"/>
    </source>
</evidence>
<dbReference type="PANTHER" id="PTHR48178">
    <property type="entry name" value="PEROXISOME BIOGENESIS FACTOR 2"/>
    <property type="match status" value="1"/>
</dbReference>
<comment type="similarity">
    <text evidence="3">Belongs to the pex2/pex10/pex12 family.</text>
</comment>
<dbReference type="AlphaFoldDB" id="A0A0B2V760"/>
<dbReference type="OMA" id="CQQRVVI"/>
<keyword evidence="7" id="KW-0479">Metal-binding</keyword>
<organism evidence="19 20">
    <name type="scientific">Toxocara canis</name>
    <name type="common">Canine roundworm</name>
    <dbReference type="NCBI Taxonomy" id="6265"/>
    <lineage>
        <taxon>Eukaryota</taxon>
        <taxon>Metazoa</taxon>
        <taxon>Ecdysozoa</taxon>
        <taxon>Nematoda</taxon>
        <taxon>Chromadorea</taxon>
        <taxon>Rhabditida</taxon>
        <taxon>Spirurina</taxon>
        <taxon>Ascaridomorpha</taxon>
        <taxon>Ascaridoidea</taxon>
        <taxon>Toxocaridae</taxon>
        <taxon>Toxocara</taxon>
    </lineage>
</organism>
<dbReference type="GO" id="GO:0061630">
    <property type="term" value="F:ubiquitin protein ligase activity"/>
    <property type="evidence" value="ECO:0007669"/>
    <property type="project" value="UniProtKB-EC"/>
</dbReference>
<evidence type="ECO:0000256" key="8">
    <source>
        <dbReference type="ARBA" id="ARBA00022771"/>
    </source>
</evidence>
<evidence type="ECO:0000256" key="2">
    <source>
        <dbReference type="ARBA" id="ARBA00004906"/>
    </source>
</evidence>
<dbReference type="EC" id="2.3.2.36" evidence="17"/>
<keyword evidence="11" id="KW-0653">Protein transport</keyword>
<comment type="subcellular location">
    <subcellularLocation>
        <location evidence="1">Peroxisome membrane</location>
        <topology evidence="1">Multi-pass membrane protein</topology>
    </subcellularLocation>
</comment>
<comment type="caution">
    <text evidence="19">The sequence shown here is derived from an EMBL/GenBank/DDBJ whole genome shotgun (WGS) entry which is preliminary data.</text>
</comment>
<dbReference type="Proteomes" id="UP000031036">
    <property type="component" value="Unassembled WGS sequence"/>
</dbReference>
<evidence type="ECO:0000256" key="1">
    <source>
        <dbReference type="ARBA" id="ARBA00004585"/>
    </source>
</evidence>
<gene>
    <name evidence="19" type="primary">Pex2</name>
    <name evidence="19" type="ORF">Tcan_16744</name>
</gene>
<evidence type="ECO:0000256" key="17">
    <source>
        <dbReference type="ARBA" id="ARBA00034523"/>
    </source>
</evidence>
<evidence type="ECO:0000313" key="20">
    <source>
        <dbReference type="Proteomes" id="UP000031036"/>
    </source>
</evidence>
<dbReference type="Pfam" id="PF04757">
    <property type="entry name" value="Pex2_Pex12"/>
    <property type="match status" value="1"/>
</dbReference>
<proteinExistence type="inferred from homology"/>
<dbReference type="PANTHER" id="PTHR48178:SF1">
    <property type="entry name" value="PEROXISOME BIOGENESIS FACTOR 2"/>
    <property type="match status" value="1"/>
</dbReference>
<protein>
    <recommendedName>
        <fullName evidence="17">RING-type E3 ubiquitin transferase (cysteine targeting)</fullName>
        <ecNumber evidence="17">2.3.2.36</ecNumber>
    </recommendedName>
    <alternativeName>
        <fullName evidence="15">Peroxin-2</fullName>
    </alternativeName>
</protein>
<dbReference type="SUPFAM" id="SSF57850">
    <property type="entry name" value="RING/U-box"/>
    <property type="match status" value="1"/>
</dbReference>
<evidence type="ECO:0000259" key="18">
    <source>
        <dbReference type="Pfam" id="PF04757"/>
    </source>
</evidence>
<evidence type="ECO:0000256" key="10">
    <source>
        <dbReference type="ARBA" id="ARBA00022833"/>
    </source>
</evidence>
<keyword evidence="14" id="KW-0576">Peroxisome</keyword>
<evidence type="ECO:0000256" key="7">
    <source>
        <dbReference type="ARBA" id="ARBA00022723"/>
    </source>
</evidence>
<feature type="domain" description="Pex N-terminal" evidence="18">
    <location>
        <begin position="17"/>
        <end position="199"/>
    </location>
</feature>
<evidence type="ECO:0000256" key="14">
    <source>
        <dbReference type="ARBA" id="ARBA00023140"/>
    </source>
</evidence>
<keyword evidence="10" id="KW-0862">Zinc</keyword>
<keyword evidence="4" id="KW-0813">Transport</keyword>
<evidence type="ECO:0000256" key="16">
    <source>
        <dbReference type="ARBA" id="ARBA00034438"/>
    </source>
</evidence>
<keyword evidence="6" id="KW-0812">Transmembrane</keyword>
<evidence type="ECO:0000313" key="19">
    <source>
        <dbReference type="EMBL" id="KHN77292.1"/>
    </source>
</evidence>
<dbReference type="EMBL" id="JPKZ01002345">
    <property type="protein sequence ID" value="KHN77292.1"/>
    <property type="molecule type" value="Genomic_DNA"/>
</dbReference>
<keyword evidence="12" id="KW-1133">Transmembrane helix</keyword>
<comment type="catalytic activity">
    <reaction evidence="16">
        <text>[E2 ubiquitin-conjugating enzyme]-S-ubiquitinyl-L-cysteine + [acceptor protein]-L-cysteine = [E2 ubiquitin-conjugating enzyme]-L-cysteine + [acceptor protein]-S-ubiquitinyl-L-cysteine.</text>
        <dbReference type="EC" id="2.3.2.36"/>
    </reaction>
</comment>
<evidence type="ECO:0000256" key="6">
    <source>
        <dbReference type="ARBA" id="ARBA00022692"/>
    </source>
</evidence>
<dbReference type="InterPro" id="IPR025654">
    <property type="entry name" value="PEX2/10"/>
</dbReference>
<keyword evidence="8" id="KW-0863">Zinc-finger</keyword>
<keyword evidence="5" id="KW-0808">Transferase</keyword>
<keyword evidence="13" id="KW-0472">Membrane</keyword>
<evidence type="ECO:0000256" key="13">
    <source>
        <dbReference type="ARBA" id="ARBA00023136"/>
    </source>
</evidence>
<dbReference type="GO" id="GO:0008270">
    <property type="term" value="F:zinc ion binding"/>
    <property type="evidence" value="ECO:0007669"/>
    <property type="project" value="UniProtKB-KW"/>
</dbReference>
<accession>A0A0B2V760</accession>
<keyword evidence="20" id="KW-1185">Reference proteome</keyword>
<keyword evidence="9" id="KW-0833">Ubl conjugation pathway</keyword>
<dbReference type="STRING" id="6265.A0A0B2V760"/>
<evidence type="ECO:0000256" key="5">
    <source>
        <dbReference type="ARBA" id="ARBA00022679"/>
    </source>
</evidence>
<sequence>MSSEALRVVQLDSHILDSEVEVMVHSGLDSLVAQLPHRSAPYVQRFRMELQLVTDFLLWSHRISQGCSPGQKLLNIRYEGYSKCTVTAHFFVTVLIPYVRHRFSQMLSGSSPSKLVERIDAAYRLVRLIYHFMFLHFGGYGTLAERLLRLRTVYCSPPVLGTVNFDTMNRELIWHAFRDLFLFILPFRVAFKRLSFWYKMRQMAAFKNNENGASRSHDLKSPQVLSQQREGCYSGSQKLDSIQRELLSGNRNVLACVYCKQEAIIPVRSNACRHVYCYYCFWVQPWCTVCSAMLELRFL</sequence>